<accession>A0A3M2X6N6</accession>
<name>A0A3M2X6N6_PSEYM</name>
<evidence type="ECO:0000313" key="2">
    <source>
        <dbReference type="Proteomes" id="UP000282378"/>
    </source>
</evidence>
<protein>
    <submittedName>
        <fullName evidence="1">Uncharacterized protein</fullName>
    </submittedName>
</protein>
<proteinExistence type="predicted"/>
<dbReference type="AlphaFoldDB" id="A0A3M2X6N6"/>
<reference evidence="1 2" key="1">
    <citation type="submission" date="2018-08" db="EMBL/GenBank/DDBJ databases">
        <title>Recombination of ecologically and evolutionarily significant loci maintains genetic cohesion in the Pseudomonas syringae species complex.</title>
        <authorList>
            <person name="Dillon M."/>
            <person name="Thakur S."/>
            <person name="Almeida R.N.D."/>
            <person name="Weir B.S."/>
            <person name="Guttman D.S."/>
        </authorList>
    </citation>
    <scope>NUCLEOTIDE SEQUENCE [LARGE SCALE GENOMIC DNA]</scope>
    <source>
        <strain evidence="1 2">88_10</strain>
    </source>
</reference>
<evidence type="ECO:0000313" key="1">
    <source>
        <dbReference type="EMBL" id="RML58698.1"/>
    </source>
</evidence>
<gene>
    <name evidence="1" type="ORF">APX70_06903</name>
</gene>
<organism evidence="1 2">
    <name type="scientific">Pseudomonas syringae pv. maculicola</name>
    <dbReference type="NCBI Taxonomy" id="59511"/>
    <lineage>
        <taxon>Bacteria</taxon>
        <taxon>Pseudomonadati</taxon>
        <taxon>Pseudomonadota</taxon>
        <taxon>Gammaproteobacteria</taxon>
        <taxon>Pseudomonadales</taxon>
        <taxon>Pseudomonadaceae</taxon>
        <taxon>Pseudomonas</taxon>
    </lineage>
</organism>
<dbReference type="InterPro" id="IPR027417">
    <property type="entry name" value="P-loop_NTPase"/>
</dbReference>
<dbReference type="Gene3D" id="3.40.50.300">
    <property type="entry name" value="P-loop containing nucleotide triphosphate hydrolases"/>
    <property type="match status" value="1"/>
</dbReference>
<dbReference type="EMBL" id="RBNL01003081">
    <property type="protein sequence ID" value="RML58698.1"/>
    <property type="molecule type" value="Genomic_DNA"/>
</dbReference>
<comment type="caution">
    <text evidence="1">The sequence shown here is derived from an EMBL/GenBank/DDBJ whole genome shotgun (WGS) entry which is preliminary data.</text>
</comment>
<feature type="non-terminal residue" evidence="1">
    <location>
        <position position="58"/>
    </location>
</feature>
<feature type="non-terminal residue" evidence="1">
    <location>
        <position position="1"/>
    </location>
</feature>
<sequence length="58" mass="6337">RNRFKDTFDQINSGIQALFPKVFGGGSAYLELTGEDLLDTGVTIMARPPGKKNSTIHL</sequence>
<dbReference type="Proteomes" id="UP000282378">
    <property type="component" value="Unassembled WGS sequence"/>
</dbReference>